<gene>
    <name evidence="12" type="ORF">ASPZODRAFT_61441</name>
</gene>
<dbReference type="GO" id="GO:0036503">
    <property type="term" value="P:ERAD pathway"/>
    <property type="evidence" value="ECO:0007669"/>
    <property type="project" value="UniProtKB-ARBA"/>
</dbReference>
<evidence type="ECO:0000256" key="1">
    <source>
        <dbReference type="ARBA" id="ARBA00001913"/>
    </source>
</evidence>
<dbReference type="GO" id="GO:0005509">
    <property type="term" value="F:calcium ion binding"/>
    <property type="evidence" value="ECO:0007669"/>
    <property type="project" value="InterPro"/>
</dbReference>
<dbReference type="Gene3D" id="1.50.10.10">
    <property type="match status" value="3"/>
</dbReference>
<keyword evidence="5 8" id="KW-1015">Disulfide bond</keyword>
<feature type="disulfide bond" evidence="8">
    <location>
        <begin position="558"/>
        <end position="587"/>
    </location>
</feature>
<protein>
    <recommendedName>
        <fullName evidence="9">alpha-1,2-Mannosidase</fullName>
        <ecNumber evidence="9">3.2.1.-</ecNumber>
    </recommendedName>
</protein>
<accession>A0A1L9SPL6</accession>
<dbReference type="Pfam" id="PF01532">
    <property type="entry name" value="Glyco_hydro_47"/>
    <property type="match status" value="1"/>
</dbReference>
<keyword evidence="7" id="KW-0106">Calcium</keyword>
<feature type="active site" evidence="6">
    <location>
        <position position="757"/>
    </location>
</feature>
<reference evidence="13" key="1">
    <citation type="journal article" date="2017" name="Genome Biol.">
        <title>Comparative genomics reveals high biological diversity and specific adaptations in the industrially and medically important fungal genus Aspergillus.</title>
        <authorList>
            <person name="de Vries R.P."/>
            <person name="Riley R."/>
            <person name="Wiebenga A."/>
            <person name="Aguilar-Osorio G."/>
            <person name="Amillis S."/>
            <person name="Uchima C.A."/>
            <person name="Anderluh G."/>
            <person name="Asadollahi M."/>
            <person name="Askin M."/>
            <person name="Barry K."/>
            <person name="Battaglia E."/>
            <person name="Bayram O."/>
            <person name="Benocci T."/>
            <person name="Braus-Stromeyer S.A."/>
            <person name="Caldana C."/>
            <person name="Canovas D."/>
            <person name="Cerqueira G.C."/>
            <person name="Chen F."/>
            <person name="Chen W."/>
            <person name="Choi C."/>
            <person name="Clum A."/>
            <person name="Dos Santos R.A."/>
            <person name="Damasio A.R."/>
            <person name="Diallinas G."/>
            <person name="Emri T."/>
            <person name="Fekete E."/>
            <person name="Flipphi M."/>
            <person name="Freyberg S."/>
            <person name="Gallo A."/>
            <person name="Gournas C."/>
            <person name="Habgood R."/>
            <person name="Hainaut M."/>
            <person name="Harispe M.L."/>
            <person name="Henrissat B."/>
            <person name="Hilden K.S."/>
            <person name="Hope R."/>
            <person name="Hossain A."/>
            <person name="Karabika E."/>
            <person name="Karaffa L."/>
            <person name="Karanyi Z."/>
            <person name="Krasevec N."/>
            <person name="Kuo A."/>
            <person name="Kusch H."/>
            <person name="LaButti K."/>
            <person name="Lagendijk E.L."/>
            <person name="Lapidus A."/>
            <person name="Levasseur A."/>
            <person name="Lindquist E."/>
            <person name="Lipzen A."/>
            <person name="Logrieco A.F."/>
            <person name="MacCabe A."/>
            <person name="Maekelae M.R."/>
            <person name="Malavazi I."/>
            <person name="Melin P."/>
            <person name="Meyer V."/>
            <person name="Mielnichuk N."/>
            <person name="Miskei M."/>
            <person name="Molnar A.P."/>
            <person name="Mule G."/>
            <person name="Ngan C.Y."/>
            <person name="Orejas M."/>
            <person name="Orosz E."/>
            <person name="Ouedraogo J.P."/>
            <person name="Overkamp K.M."/>
            <person name="Park H.-S."/>
            <person name="Perrone G."/>
            <person name="Piumi F."/>
            <person name="Punt P.J."/>
            <person name="Ram A.F."/>
            <person name="Ramon A."/>
            <person name="Rauscher S."/>
            <person name="Record E."/>
            <person name="Riano-Pachon D.M."/>
            <person name="Robert V."/>
            <person name="Roehrig J."/>
            <person name="Ruller R."/>
            <person name="Salamov A."/>
            <person name="Salih N.S."/>
            <person name="Samson R.A."/>
            <person name="Sandor E."/>
            <person name="Sanguinetti M."/>
            <person name="Schuetze T."/>
            <person name="Sepcic K."/>
            <person name="Shelest E."/>
            <person name="Sherlock G."/>
            <person name="Sophianopoulou V."/>
            <person name="Squina F.M."/>
            <person name="Sun H."/>
            <person name="Susca A."/>
            <person name="Todd R.B."/>
            <person name="Tsang A."/>
            <person name="Unkles S.E."/>
            <person name="van de Wiele N."/>
            <person name="van Rossen-Uffink D."/>
            <person name="Oliveira J.V."/>
            <person name="Vesth T.C."/>
            <person name="Visser J."/>
            <person name="Yu J.-H."/>
            <person name="Zhou M."/>
            <person name="Andersen M.R."/>
            <person name="Archer D.B."/>
            <person name="Baker S.E."/>
            <person name="Benoit I."/>
            <person name="Brakhage A.A."/>
            <person name="Braus G.H."/>
            <person name="Fischer R."/>
            <person name="Frisvad J.C."/>
            <person name="Goldman G.H."/>
            <person name="Houbraken J."/>
            <person name="Oakley B."/>
            <person name="Pocsi I."/>
            <person name="Scazzocchio C."/>
            <person name="Seiboth B."/>
            <person name="vanKuyk P.A."/>
            <person name="Wortman J."/>
            <person name="Dyer P.S."/>
            <person name="Grigoriev I.V."/>
        </authorList>
    </citation>
    <scope>NUCLEOTIDE SEQUENCE [LARGE SCALE GENOMIC DNA]</scope>
    <source>
        <strain evidence="13">CBS 506.65</strain>
    </source>
</reference>
<comment type="cofactor">
    <cofactor evidence="1 7">
        <name>Ca(2+)</name>
        <dbReference type="ChEBI" id="CHEBI:29108"/>
    </cofactor>
</comment>
<dbReference type="EC" id="3.2.1.-" evidence="9"/>
<dbReference type="PRINTS" id="PR00747">
    <property type="entry name" value="GLYHDRLASE47"/>
</dbReference>
<dbReference type="InterPro" id="IPR001382">
    <property type="entry name" value="Glyco_hydro_47"/>
</dbReference>
<feature type="transmembrane region" description="Helical" evidence="11">
    <location>
        <begin position="7"/>
        <end position="25"/>
    </location>
</feature>
<evidence type="ECO:0000256" key="10">
    <source>
        <dbReference type="SAM" id="MobiDB-lite"/>
    </source>
</evidence>
<feature type="compositionally biased region" description="Pro residues" evidence="10">
    <location>
        <begin position="400"/>
        <end position="412"/>
    </location>
</feature>
<keyword evidence="4 9" id="KW-0378">Hydrolase</keyword>
<feature type="compositionally biased region" description="Polar residues" evidence="10">
    <location>
        <begin position="437"/>
        <end position="453"/>
    </location>
</feature>
<feature type="binding site" evidence="7">
    <location>
        <position position="843"/>
    </location>
    <ligand>
        <name>Ca(2+)</name>
        <dbReference type="ChEBI" id="CHEBI:29108"/>
    </ligand>
</feature>
<evidence type="ECO:0000256" key="5">
    <source>
        <dbReference type="ARBA" id="ARBA00023157"/>
    </source>
</evidence>
<sequence length="852" mass="95129">MFRARRYRAFLVCTAVFVFSFFYFGRTPDWAPEVFNSPPSPVDHEYVPPDLSGQEVAATPPHGFVPEPAQGRGGRGGDVGKTNPEQKGTPPEGEDVNTWNEIGFGPQGQGRFEVTLPESKRPEPHWKKHAEHFPVAEGETIQLPTGTAEKLPKLQASFHEESPPEKLQRLQRLAAVKEAFEHAWSGYKSSAMGHDELQPVKGGARDPFNGWGATLVDALDSLWIMGMQDEFAAAVEQVAHIDFTTSDRKDIPLFETTIRYLGGLLGAYDVSGQQYAVLLDKAVELAEILIGAFDTPNRMPLTFYYWAPDYVSQPHRAGVHVVLAELGSLSLEFTRLAQLTKQHKYYDAIARITNELEKMQPTTKIPGLWPLQIDASGCKKASSKATSEFDLDEEEEGVPAPSPAPVPFPNTGPPTDIESYMRLGERDDGASADQHTDGPTATTPDGNNQIRSRSPSEKDCQEGLISSPGSVDRFGLAGRADSTYEYLPKEYLLLGGLNDQYRTMYQTAMDVTREHLLFRPMVPDDRDLRFLATAIIHRTAKPGMPDVEYRYEGTHLGCFAGAMFALGAKTFGLDDDLKTATQLTEGCLWAYESTRTGIMPETFQLLPCADPHSCAWNQTRYHRALDPSEEGRLRRANHIQEQRLKFDEQAQHELETAGIAVPSEAPVIPAPPHDPSKVKRDTRHHDYYHDDGYDDDEAPQPTETPPRSIQPKDGAAGPPPGLPVLSHEEFVAARIRNEHLPTGMVDVISSKYLLRPEAIESVFIMYRLTGDSVWREKGWAMFEAISKHCRTDLAHSAISDVTVETPRFIDEMESFWLAETLKYFYLLYSEPDVLSLDEFVLNTEAHPFKRPS</sequence>
<feature type="active site" evidence="6">
    <location>
        <position position="481"/>
    </location>
</feature>
<feature type="active site" description="Proton donor" evidence="6">
    <location>
        <position position="255"/>
    </location>
</feature>
<feature type="region of interest" description="Disordered" evidence="10">
    <location>
        <begin position="383"/>
        <end position="467"/>
    </location>
</feature>
<evidence type="ECO:0000256" key="4">
    <source>
        <dbReference type="ARBA" id="ARBA00022801"/>
    </source>
</evidence>
<dbReference type="InterPro" id="IPR036026">
    <property type="entry name" value="Seven-hairpin_glycosidases"/>
</dbReference>
<feature type="compositionally biased region" description="Basic and acidic residues" evidence="10">
    <location>
        <begin position="674"/>
        <end position="691"/>
    </location>
</feature>
<evidence type="ECO:0000256" key="8">
    <source>
        <dbReference type="PIRSR" id="PIRSR601382-3"/>
    </source>
</evidence>
<dbReference type="VEuPathDB" id="FungiDB:ASPZODRAFT_61441"/>
<organism evidence="12 13">
    <name type="scientific">Penicilliopsis zonata CBS 506.65</name>
    <dbReference type="NCBI Taxonomy" id="1073090"/>
    <lineage>
        <taxon>Eukaryota</taxon>
        <taxon>Fungi</taxon>
        <taxon>Dikarya</taxon>
        <taxon>Ascomycota</taxon>
        <taxon>Pezizomycotina</taxon>
        <taxon>Eurotiomycetes</taxon>
        <taxon>Eurotiomycetidae</taxon>
        <taxon>Eurotiales</taxon>
        <taxon>Aspergillaceae</taxon>
        <taxon>Penicilliopsis</taxon>
    </lineage>
</organism>
<dbReference type="STRING" id="1073090.A0A1L9SPL6"/>
<dbReference type="GO" id="GO:0005783">
    <property type="term" value="C:endoplasmic reticulum"/>
    <property type="evidence" value="ECO:0007669"/>
    <property type="project" value="TreeGrafter"/>
</dbReference>
<dbReference type="UniPathway" id="UPA00378"/>
<dbReference type="Proteomes" id="UP000184188">
    <property type="component" value="Unassembled WGS sequence"/>
</dbReference>
<dbReference type="GO" id="GO:0005975">
    <property type="term" value="P:carbohydrate metabolic process"/>
    <property type="evidence" value="ECO:0007669"/>
    <property type="project" value="InterPro"/>
</dbReference>
<dbReference type="SUPFAM" id="SSF48225">
    <property type="entry name" value="Seven-hairpin glycosidases"/>
    <property type="match status" value="1"/>
</dbReference>
<keyword evidence="11" id="KW-0812">Transmembrane</keyword>
<evidence type="ECO:0000256" key="3">
    <source>
        <dbReference type="ARBA" id="ARBA00007658"/>
    </source>
</evidence>
<keyword evidence="7" id="KW-0479">Metal-binding</keyword>
<dbReference type="GO" id="GO:0004571">
    <property type="term" value="F:mannosyl-oligosaccharide 1,2-alpha-mannosidase activity"/>
    <property type="evidence" value="ECO:0007669"/>
    <property type="project" value="InterPro"/>
</dbReference>
<dbReference type="RefSeq" id="XP_022583712.1">
    <property type="nucleotide sequence ID" value="XM_022728987.1"/>
</dbReference>
<dbReference type="PANTHER" id="PTHR11742:SF103">
    <property type="entry name" value="ENDOPLASMIC RETICULUM MANNOSIDASE MNL2-RELATED"/>
    <property type="match status" value="1"/>
</dbReference>
<keyword evidence="9" id="KW-0326">Glycosidase</keyword>
<feature type="region of interest" description="Disordered" evidence="10">
    <location>
        <begin position="659"/>
        <end position="723"/>
    </location>
</feature>
<comment type="similarity">
    <text evidence="3 9">Belongs to the glycosyl hydrolase 47 family.</text>
</comment>
<dbReference type="GO" id="GO:0016020">
    <property type="term" value="C:membrane"/>
    <property type="evidence" value="ECO:0007669"/>
    <property type="project" value="InterPro"/>
</dbReference>
<comment type="pathway">
    <text evidence="2">Protein modification; protein glycosylation.</text>
</comment>
<feature type="active site" description="Proton donor" evidence="6">
    <location>
        <position position="601"/>
    </location>
</feature>
<evidence type="ECO:0000313" key="12">
    <source>
        <dbReference type="EMBL" id="OJJ49202.1"/>
    </source>
</evidence>
<dbReference type="PANTHER" id="PTHR11742">
    <property type="entry name" value="MANNOSYL-OLIGOSACCHARIDE ALPHA-1,2-MANNOSIDASE-RELATED"/>
    <property type="match status" value="1"/>
</dbReference>
<keyword evidence="11" id="KW-1133">Transmembrane helix</keyword>
<proteinExistence type="inferred from homology"/>
<dbReference type="EMBL" id="KV878338">
    <property type="protein sequence ID" value="OJJ49202.1"/>
    <property type="molecule type" value="Genomic_DNA"/>
</dbReference>
<evidence type="ECO:0000256" key="7">
    <source>
        <dbReference type="PIRSR" id="PIRSR601382-2"/>
    </source>
</evidence>
<evidence type="ECO:0000256" key="6">
    <source>
        <dbReference type="PIRSR" id="PIRSR601382-1"/>
    </source>
</evidence>
<dbReference type="InterPro" id="IPR050749">
    <property type="entry name" value="Glycosyl_Hydrolase_47"/>
</dbReference>
<dbReference type="InterPro" id="IPR012341">
    <property type="entry name" value="6hp_glycosidase-like_sf"/>
</dbReference>
<dbReference type="AlphaFoldDB" id="A0A1L9SPL6"/>
<keyword evidence="11" id="KW-0472">Membrane</keyword>
<dbReference type="GeneID" id="34615451"/>
<evidence type="ECO:0000256" key="9">
    <source>
        <dbReference type="RuleBase" id="RU361193"/>
    </source>
</evidence>
<evidence type="ECO:0000256" key="11">
    <source>
        <dbReference type="SAM" id="Phobius"/>
    </source>
</evidence>
<evidence type="ECO:0000256" key="2">
    <source>
        <dbReference type="ARBA" id="ARBA00004922"/>
    </source>
</evidence>
<name>A0A1L9SPL6_9EURO</name>
<dbReference type="OrthoDB" id="10052040at2759"/>
<evidence type="ECO:0000313" key="13">
    <source>
        <dbReference type="Proteomes" id="UP000184188"/>
    </source>
</evidence>
<feature type="region of interest" description="Disordered" evidence="10">
    <location>
        <begin position="50"/>
        <end position="99"/>
    </location>
</feature>
<keyword evidence="13" id="KW-1185">Reference proteome</keyword>